<keyword evidence="2" id="KW-1185">Reference proteome</keyword>
<sequence>MSSGIIIREVTKDIWTFSRPFARYGVFPVGGRSTAIKLSDGDVWVLASTPLCDQTKAKLGELGNVKYIIGADLVHNLYLGQFQKAYPDAKLIAPEGVMDRIDENLRFDGLLGRDPPDAWYGFENDIKYCYFSGFSNRDAAFFHPASKTMVQADLLFNLPAKEQYSKTWSPNPFKFLPLNPYSSAHRKFVNSHHDHEENMRRDAKTVASWDFDRVIPCHGDVIETGGNAAWRAAYQDFLN</sequence>
<evidence type="ECO:0000313" key="2">
    <source>
        <dbReference type="Proteomes" id="UP000053558"/>
    </source>
</evidence>
<evidence type="ECO:0008006" key="3">
    <source>
        <dbReference type="Google" id="ProtNLM"/>
    </source>
</evidence>
<dbReference type="RefSeq" id="XP_007772507.1">
    <property type="nucleotide sequence ID" value="XM_007774317.1"/>
</dbReference>
<dbReference type="SUPFAM" id="SSF56281">
    <property type="entry name" value="Metallo-hydrolase/oxidoreductase"/>
    <property type="match status" value="1"/>
</dbReference>
<proteinExistence type="predicted"/>
<dbReference type="Proteomes" id="UP000053558">
    <property type="component" value="Unassembled WGS sequence"/>
</dbReference>
<comment type="caution">
    <text evidence="1">The sequence shown here is derived from an EMBL/GenBank/DDBJ whole genome shotgun (WGS) entry which is preliminary data.</text>
</comment>
<dbReference type="PANTHER" id="PTHR33835:SF1">
    <property type="entry name" value="METALLO-BETA-LACTAMASE DOMAIN-CONTAINING PROTEIN"/>
    <property type="match status" value="1"/>
</dbReference>
<accession>A0A5M3MD77</accession>
<dbReference type="OMA" id="SRIIMCH"/>
<dbReference type="EMBL" id="JH711584">
    <property type="protein sequence ID" value="EIW77053.1"/>
    <property type="molecule type" value="Genomic_DNA"/>
</dbReference>
<dbReference type="GeneID" id="19200182"/>
<dbReference type="OrthoDB" id="421671at2759"/>
<dbReference type="PANTHER" id="PTHR33835">
    <property type="entry name" value="YALI0C07656P"/>
    <property type="match status" value="1"/>
</dbReference>
<reference evidence="2" key="1">
    <citation type="journal article" date="2012" name="Science">
        <title>The Paleozoic origin of enzymatic lignin decomposition reconstructed from 31 fungal genomes.</title>
        <authorList>
            <person name="Floudas D."/>
            <person name="Binder M."/>
            <person name="Riley R."/>
            <person name="Barry K."/>
            <person name="Blanchette R.A."/>
            <person name="Henrissat B."/>
            <person name="Martinez A.T."/>
            <person name="Otillar R."/>
            <person name="Spatafora J.W."/>
            <person name="Yadav J.S."/>
            <person name="Aerts A."/>
            <person name="Benoit I."/>
            <person name="Boyd A."/>
            <person name="Carlson A."/>
            <person name="Copeland A."/>
            <person name="Coutinho P.M."/>
            <person name="de Vries R.P."/>
            <person name="Ferreira P."/>
            <person name="Findley K."/>
            <person name="Foster B."/>
            <person name="Gaskell J."/>
            <person name="Glotzer D."/>
            <person name="Gorecki P."/>
            <person name="Heitman J."/>
            <person name="Hesse C."/>
            <person name="Hori C."/>
            <person name="Igarashi K."/>
            <person name="Jurgens J.A."/>
            <person name="Kallen N."/>
            <person name="Kersten P."/>
            <person name="Kohler A."/>
            <person name="Kuees U."/>
            <person name="Kumar T.K.A."/>
            <person name="Kuo A."/>
            <person name="LaButti K."/>
            <person name="Larrondo L.F."/>
            <person name="Lindquist E."/>
            <person name="Ling A."/>
            <person name="Lombard V."/>
            <person name="Lucas S."/>
            <person name="Lundell T."/>
            <person name="Martin R."/>
            <person name="McLaughlin D.J."/>
            <person name="Morgenstern I."/>
            <person name="Morin E."/>
            <person name="Murat C."/>
            <person name="Nagy L.G."/>
            <person name="Nolan M."/>
            <person name="Ohm R.A."/>
            <person name="Patyshakuliyeva A."/>
            <person name="Rokas A."/>
            <person name="Ruiz-Duenas F.J."/>
            <person name="Sabat G."/>
            <person name="Salamov A."/>
            <person name="Samejima M."/>
            <person name="Schmutz J."/>
            <person name="Slot J.C."/>
            <person name="St John F."/>
            <person name="Stenlid J."/>
            <person name="Sun H."/>
            <person name="Sun S."/>
            <person name="Syed K."/>
            <person name="Tsang A."/>
            <person name="Wiebenga A."/>
            <person name="Young D."/>
            <person name="Pisabarro A."/>
            <person name="Eastwood D.C."/>
            <person name="Martin F."/>
            <person name="Cullen D."/>
            <person name="Grigoriev I.V."/>
            <person name="Hibbett D.S."/>
        </authorList>
    </citation>
    <scope>NUCLEOTIDE SEQUENCE [LARGE SCALE GENOMIC DNA]</scope>
    <source>
        <strain evidence="2">RWD-64-598 SS2</strain>
    </source>
</reference>
<dbReference type="AlphaFoldDB" id="A0A5M3MD77"/>
<protein>
    <recommendedName>
        <fullName evidence="3">Metallo-beta-lactamase domain-containing protein</fullName>
    </recommendedName>
</protein>
<name>A0A5M3MD77_CONPW</name>
<gene>
    <name evidence="1" type="ORF">CONPUDRAFT_129217</name>
</gene>
<dbReference type="InterPro" id="IPR036866">
    <property type="entry name" value="RibonucZ/Hydroxyglut_hydro"/>
</dbReference>
<dbReference type="InterPro" id="IPR025638">
    <property type="entry name" value="DUF4336"/>
</dbReference>
<evidence type="ECO:0000313" key="1">
    <source>
        <dbReference type="EMBL" id="EIW77053.1"/>
    </source>
</evidence>
<dbReference type="Pfam" id="PF14234">
    <property type="entry name" value="DUF4336"/>
    <property type="match status" value="1"/>
</dbReference>
<organism evidence="1 2">
    <name type="scientific">Coniophora puteana (strain RWD-64-598)</name>
    <name type="common">Brown rot fungus</name>
    <dbReference type="NCBI Taxonomy" id="741705"/>
    <lineage>
        <taxon>Eukaryota</taxon>
        <taxon>Fungi</taxon>
        <taxon>Dikarya</taxon>
        <taxon>Basidiomycota</taxon>
        <taxon>Agaricomycotina</taxon>
        <taxon>Agaricomycetes</taxon>
        <taxon>Agaricomycetidae</taxon>
        <taxon>Boletales</taxon>
        <taxon>Coniophorineae</taxon>
        <taxon>Coniophoraceae</taxon>
        <taxon>Coniophora</taxon>
    </lineage>
</organism>
<dbReference type="KEGG" id="cput:CONPUDRAFT_129217"/>